<sequence>MLKITIIGAGSIGLLLAAKFSIANHTVTIVCHHVQQANKINTEGIEYRGTTIRKVPVQATPELQNHKVDLLIIAVKSQQVSSVVQHIRMIYGEDIPDMLFIQNGMAHIENLKSLSHNILVGIINHGAKKLDDVTVLHTGEGTIEVSTYQGVPYPLHTLSKEDFPIYYVKDWYSMLARKLIVNCAINPLTGIFDVDNGELLTNARFYTILRELVKETSQVLNLNYEEALSNVQAVCIKTARNTSSMLADLKRGRLTEIDAITGVILKQAELKGLDAPYSRFVYDSIKGLEKKID</sequence>
<comment type="function">
    <text evidence="1 11">Catalyzes the NADPH-dependent reduction of ketopantoate into pantoic acid.</text>
</comment>
<proteinExistence type="inferred from homology"/>
<evidence type="ECO:0000256" key="6">
    <source>
        <dbReference type="ARBA" id="ARBA00022655"/>
    </source>
</evidence>
<accession>A0ABU0K3S6</accession>
<name>A0ABU0K3S6_9BACL</name>
<dbReference type="InterPro" id="IPR013752">
    <property type="entry name" value="KPA_reductase"/>
</dbReference>
<protein>
    <recommendedName>
        <fullName evidence="5 11">2-dehydropantoate 2-reductase</fullName>
        <ecNumber evidence="4 11">1.1.1.169</ecNumber>
    </recommendedName>
    <alternativeName>
        <fullName evidence="9 11">Ketopantoate reductase</fullName>
    </alternativeName>
</protein>
<dbReference type="NCBIfam" id="NF005093">
    <property type="entry name" value="PRK06522.2-4"/>
    <property type="match status" value="1"/>
</dbReference>
<comment type="catalytic activity">
    <reaction evidence="10 11">
        <text>(R)-pantoate + NADP(+) = 2-dehydropantoate + NADPH + H(+)</text>
        <dbReference type="Rhea" id="RHEA:16233"/>
        <dbReference type="ChEBI" id="CHEBI:11561"/>
        <dbReference type="ChEBI" id="CHEBI:15378"/>
        <dbReference type="ChEBI" id="CHEBI:15980"/>
        <dbReference type="ChEBI" id="CHEBI:57783"/>
        <dbReference type="ChEBI" id="CHEBI:58349"/>
        <dbReference type="EC" id="1.1.1.169"/>
    </reaction>
</comment>
<dbReference type="InterPro" id="IPR003710">
    <property type="entry name" value="ApbA"/>
</dbReference>
<keyword evidence="7 11" id="KW-0521">NADP</keyword>
<feature type="domain" description="Ketopantoate reductase C-terminal" evidence="13">
    <location>
        <begin position="173"/>
        <end position="289"/>
    </location>
</feature>
<dbReference type="PANTHER" id="PTHR43765:SF2">
    <property type="entry name" value="2-DEHYDROPANTOATE 2-REDUCTASE"/>
    <property type="match status" value="1"/>
</dbReference>
<dbReference type="NCBIfam" id="TIGR00745">
    <property type="entry name" value="apbA_panE"/>
    <property type="match status" value="1"/>
</dbReference>
<dbReference type="GO" id="GO:0008677">
    <property type="term" value="F:2-dehydropantoate 2-reductase activity"/>
    <property type="evidence" value="ECO:0007669"/>
    <property type="project" value="UniProtKB-EC"/>
</dbReference>
<organism evidence="14 15">
    <name type="scientific">Guptibacillus hwajinpoensis</name>
    <dbReference type="NCBI Taxonomy" id="208199"/>
    <lineage>
        <taxon>Bacteria</taxon>
        <taxon>Bacillati</taxon>
        <taxon>Bacillota</taxon>
        <taxon>Bacilli</taxon>
        <taxon>Bacillales</taxon>
        <taxon>Guptibacillaceae</taxon>
        <taxon>Guptibacillus</taxon>
    </lineage>
</organism>
<keyword evidence="6 11" id="KW-0566">Pantothenate biosynthesis</keyword>
<dbReference type="PANTHER" id="PTHR43765">
    <property type="entry name" value="2-DEHYDROPANTOATE 2-REDUCTASE-RELATED"/>
    <property type="match status" value="1"/>
</dbReference>
<gene>
    <name evidence="14" type="ORF">QO000_001759</name>
</gene>
<evidence type="ECO:0000256" key="3">
    <source>
        <dbReference type="ARBA" id="ARBA00007870"/>
    </source>
</evidence>
<comment type="similarity">
    <text evidence="3 11">Belongs to the ketopantoate reductase family.</text>
</comment>
<dbReference type="Pfam" id="PF02558">
    <property type="entry name" value="ApbA"/>
    <property type="match status" value="1"/>
</dbReference>
<evidence type="ECO:0000256" key="4">
    <source>
        <dbReference type="ARBA" id="ARBA00013014"/>
    </source>
</evidence>
<dbReference type="InterPro" id="IPR013328">
    <property type="entry name" value="6PGD_dom2"/>
</dbReference>
<dbReference type="Gene3D" id="1.10.1040.10">
    <property type="entry name" value="N-(1-d-carboxylethyl)-l-norvaline Dehydrogenase, domain 2"/>
    <property type="match status" value="1"/>
</dbReference>
<dbReference type="Gene3D" id="3.40.50.720">
    <property type="entry name" value="NAD(P)-binding Rossmann-like Domain"/>
    <property type="match status" value="1"/>
</dbReference>
<evidence type="ECO:0000256" key="10">
    <source>
        <dbReference type="ARBA" id="ARBA00048793"/>
    </source>
</evidence>
<dbReference type="RefSeq" id="WP_301552756.1">
    <property type="nucleotide sequence ID" value="NZ_JAQRMZ010000010.1"/>
</dbReference>
<keyword evidence="8 11" id="KW-0560">Oxidoreductase</keyword>
<evidence type="ECO:0000259" key="13">
    <source>
        <dbReference type="Pfam" id="PF08546"/>
    </source>
</evidence>
<evidence type="ECO:0000256" key="8">
    <source>
        <dbReference type="ARBA" id="ARBA00023002"/>
    </source>
</evidence>
<evidence type="ECO:0000256" key="7">
    <source>
        <dbReference type="ARBA" id="ARBA00022857"/>
    </source>
</evidence>
<evidence type="ECO:0000256" key="1">
    <source>
        <dbReference type="ARBA" id="ARBA00002919"/>
    </source>
</evidence>
<dbReference type="SUPFAM" id="SSF48179">
    <property type="entry name" value="6-phosphogluconate dehydrogenase C-terminal domain-like"/>
    <property type="match status" value="1"/>
</dbReference>
<evidence type="ECO:0000313" key="14">
    <source>
        <dbReference type="EMBL" id="MDQ0482787.1"/>
    </source>
</evidence>
<evidence type="ECO:0000256" key="2">
    <source>
        <dbReference type="ARBA" id="ARBA00004994"/>
    </source>
</evidence>
<evidence type="ECO:0000256" key="9">
    <source>
        <dbReference type="ARBA" id="ARBA00032024"/>
    </source>
</evidence>
<dbReference type="SUPFAM" id="SSF51735">
    <property type="entry name" value="NAD(P)-binding Rossmann-fold domains"/>
    <property type="match status" value="1"/>
</dbReference>
<evidence type="ECO:0000259" key="12">
    <source>
        <dbReference type="Pfam" id="PF02558"/>
    </source>
</evidence>
<dbReference type="InterPro" id="IPR013332">
    <property type="entry name" value="KPR_N"/>
</dbReference>
<dbReference type="EC" id="1.1.1.169" evidence="4 11"/>
<dbReference type="InterPro" id="IPR036291">
    <property type="entry name" value="NAD(P)-bd_dom_sf"/>
</dbReference>
<dbReference type="Pfam" id="PF08546">
    <property type="entry name" value="ApbA_C"/>
    <property type="match status" value="1"/>
</dbReference>
<dbReference type="EMBL" id="JAUSWM010000003">
    <property type="protein sequence ID" value="MDQ0482787.1"/>
    <property type="molecule type" value="Genomic_DNA"/>
</dbReference>
<reference evidence="14" key="1">
    <citation type="submission" date="2023-07" db="EMBL/GenBank/DDBJ databases">
        <title>Genomic Encyclopedia of Type Strains, Phase IV (KMG-IV): sequencing the most valuable type-strain genomes for metagenomic binning, comparative biology and taxonomic classification.</title>
        <authorList>
            <person name="Goeker M."/>
        </authorList>
    </citation>
    <scope>NUCLEOTIDE SEQUENCE [LARGE SCALE GENOMIC DNA]</scope>
    <source>
        <strain evidence="14">JSM 076093</strain>
    </source>
</reference>
<dbReference type="GeneID" id="301328438"/>
<dbReference type="InterPro" id="IPR050838">
    <property type="entry name" value="Ketopantoate_reductase"/>
</dbReference>
<evidence type="ECO:0000256" key="5">
    <source>
        <dbReference type="ARBA" id="ARBA00019465"/>
    </source>
</evidence>
<dbReference type="InterPro" id="IPR008927">
    <property type="entry name" value="6-PGluconate_DH-like_C_sf"/>
</dbReference>
<evidence type="ECO:0000256" key="11">
    <source>
        <dbReference type="RuleBase" id="RU362068"/>
    </source>
</evidence>
<comment type="pathway">
    <text evidence="2 11">Cofactor biosynthesis; (R)-pantothenate biosynthesis; (R)-pantoate from 3-methyl-2-oxobutanoate: step 2/2.</text>
</comment>
<feature type="domain" description="Ketopantoate reductase N-terminal" evidence="12">
    <location>
        <begin position="4"/>
        <end position="148"/>
    </location>
</feature>
<evidence type="ECO:0000313" key="15">
    <source>
        <dbReference type="Proteomes" id="UP001226720"/>
    </source>
</evidence>
<comment type="caution">
    <text evidence="14">The sequence shown here is derived from an EMBL/GenBank/DDBJ whole genome shotgun (WGS) entry which is preliminary data.</text>
</comment>
<keyword evidence="15" id="KW-1185">Reference proteome</keyword>
<dbReference type="Proteomes" id="UP001226720">
    <property type="component" value="Unassembled WGS sequence"/>
</dbReference>